<evidence type="ECO:0000313" key="4">
    <source>
        <dbReference type="WBParaSite" id="MBELARI_LOCUS9738"/>
    </source>
</evidence>
<dbReference type="PANTHER" id="PTHR16560:SF2">
    <property type="entry name" value="ALPHA-2-MACROGLOBULIN RECEPTOR-ASSOCIATED PROTEIN"/>
    <property type="match status" value="1"/>
</dbReference>
<dbReference type="PANTHER" id="PTHR16560">
    <property type="entry name" value="ALPHA-2-MACROGLOBULIN RECEPTOR-ASSOCIATED PROTEIN"/>
    <property type="match status" value="1"/>
</dbReference>
<sequence length="289" mass="34087">MSYIYEKAMQKIDDRKRLGKFETELEKFDKLYMDTKAKDGDGHDVRKDFIQLDDKLRSLLEKYELASVLDAFKMKRKLRNEQEMANSNLVLSAEKFADPKLQKLWDGALIAKFGPEELTALHGDLKEAERKIAEYHDALQDFNKVPHENSIHFDRDEIIDQKNQRLKDAHKKMSTHLEEVHQRVTNEKYSPFEDTKVKKLWNTAQANANLTAHDLEILQQELLHFEQQIKKLNFHKEELKAIREITEHTGKATVQNLEHGELEAKHERMSRKLKKLETYIEGKVRHSEL</sequence>
<dbReference type="AlphaFoldDB" id="A0AAF3JC98"/>
<dbReference type="WBParaSite" id="MBELARI_LOCUS9738">
    <property type="protein sequence ID" value="MBELARI_LOCUS9738"/>
    <property type="gene ID" value="MBELARI_LOCUS9738"/>
</dbReference>
<dbReference type="GO" id="GO:0008201">
    <property type="term" value="F:heparin binding"/>
    <property type="evidence" value="ECO:0007669"/>
    <property type="project" value="InterPro"/>
</dbReference>
<dbReference type="WBParaSite" id="MBELARI_LOCUS9749">
    <property type="protein sequence ID" value="MBELARI_LOCUS9749"/>
    <property type="gene ID" value="MBELARI_LOCUS9749"/>
</dbReference>
<dbReference type="GO" id="GO:0005783">
    <property type="term" value="C:endoplasmic reticulum"/>
    <property type="evidence" value="ECO:0007669"/>
    <property type="project" value="InterPro"/>
</dbReference>
<dbReference type="Gene3D" id="1.20.81.10">
    <property type="entry name" value="RAP domain"/>
    <property type="match status" value="3"/>
</dbReference>
<keyword evidence="3" id="KW-1185">Reference proteome</keyword>
<dbReference type="GO" id="GO:0050750">
    <property type="term" value="F:low-density lipoprotein particle receptor binding"/>
    <property type="evidence" value="ECO:0007669"/>
    <property type="project" value="InterPro"/>
</dbReference>
<evidence type="ECO:0000313" key="5">
    <source>
        <dbReference type="WBParaSite" id="MBELARI_LOCUS9749"/>
    </source>
</evidence>
<dbReference type="GO" id="GO:0048019">
    <property type="term" value="F:receptor antagonist activity"/>
    <property type="evidence" value="ECO:0007669"/>
    <property type="project" value="InterPro"/>
</dbReference>
<proteinExistence type="predicted"/>
<reference evidence="4 5" key="1">
    <citation type="submission" date="2024-02" db="UniProtKB">
        <authorList>
            <consortium name="WormBaseParasite"/>
        </authorList>
    </citation>
    <scope>IDENTIFICATION</scope>
</reference>
<dbReference type="SUPFAM" id="SSF47045">
    <property type="entry name" value="RAP domain-like"/>
    <property type="match status" value="3"/>
</dbReference>
<dbReference type="Proteomes" id="UP000887575">
    <property type="component" value="Unassembled WGS sequence"/>
</dbReference>
<evidence type="ECO:0000313" key="3">
    <source>
        <dbReference type="Proteomes" id="UP000887575"/>
    </source>
</evidence>
<accession>A0AAF3JC98</accession>
<dbReference type="InterPro" id="IPR010483">
    <property type="entry name" value="Alpha_2_MRAP_C"/>
</dbReference>
<keyword evidence="1" id="KW-0175">Coiled coil</keyword>
<feature type="domain" description="Alpha-2-macroglobulin RAP C-terminal" evidence="2">
    <location>
        <begin position="96"/>
        <end position="289"/>
    </location>
</feature>
<evidence type="ECO:0000259" key="2">
    <source>
        <dbReference type="Pfam" id="PF06401"/>
    </source>
</evidence>
<protein>
    <submittedName>
        <fullName evidence="4 5">Alpha-2-macroglobulin RAP C-terminal domain-containing protein</fullName>
    </submittedName>
</protein>
<name>A0AAF3JC98_9BILA</name>
<dbReference type="InterPro" id="IPR036744">
    <property type="entry name" value="RAP_sf"/>
</dbReference>
<feature type="coiled-coil region" evidence="1">
    <location>
        <begin position="118"/>
        <end position="179"/>
    </location>
</feature>
<evidence type="ECO:0000256" key="1">
    <source>
        <dbReference type="SAM" id="Coils"/>
    </source>
</evidence>
<dbReference type="GO" id="GO:0048259">
    <property type="term" value="P:regulation of receptor-mediated endocytosis"/>
    <property type="evidence" value="ECO:0007669"/>
    <property type="project" value="TreeGrafter"/>
</dbReference>
<dbReference type="InterPro" id="IPR038003">
    <property type="entry name" value="A2-macroglobuin_RAP"/>
</dbReference>
<dbReference type="Pfam" id="PF06401">
    <property type="entry name" value="Alpha-2-MRAP_C"/>
    <property type="match status" value="1"/>
</dbReference>
<organism evidence="3 4">
    <name type="scientific">Mesorhabditis belari</name>
    <dbReference type="NCBI Taxonomy" id="2138241"/>
    <lineage>
        <taxon>Eukaryota</taxon>
        <taxon>Metazoa</taxon>
        <taxon>Ecdysozoa</taxon>
        <taxon>Nematoda</taxon>
        <taxon>Chromadorea</taxon>
        <taxon>Rhabditida</taxon>
        <taxon>Rhabditina</taxon>
        <taxon>Rhabditomorpha</taxon>
        <taxon>Rhabditoidea</taxon>
        <taxon>Rhabditidae</taxon>
        <taxon>Mesorhabditinae</taxon>
        <taxon>Mesorhabditis</taxon>
    </lineage>
</organism>